<dbReference type="EMBL" id="GL983510">
    <property type="protein sequence ID" value="EGR33096.1"/>
    <property type="molecule type" value="Genomic_DNA"/>
</dbReference>
<sequence length="847" mass="101107">MDNLDQQSLELESFQKPAQPQLDNDIFQVLENLTKVQNEKTKRCQSFKQQENIPIQYIQNTPKEELVLEHVIQFKRQFQYQLYFEDKRELFLYPKNECDVYKFICTTVRPTKLGFLELYDYQQCSKYLSQYIQYEELDPPNEFPQIIPSPTNVAEWQKGDCFDLSILLCSLLIGVGYNAYCVYGKAPREITTKNESQMEYLFLDKGKYVEFDDKRPKENTQNNEFNIKKKIPIVSAWEKKKEQERLDEIAEKKRIAMTIDDDEADELIEDPYQGERLHCWVLIRPGKRQIEKNIFIEPSTGRLYSPENSPFESIDCVFNNMNFWINMKPECEVKNLNFDEMDTSLNWEYVMLDTLQFQGSTSNEEEGNPDIILDEQKDKQKNPEQDQLQDIAQLLDMAPPWPPKIYIDKEKFIKGSPLGEGTFFFNRVKVDNYSPYSQINDGLVQKISIYEDFKRLKVKEYRYFYKHRSDKLSIRRRFPFEFKTIEDYEPAKYENKQIPQAMQQWKQVIQIDRHMKVIKYYPNRNHDGLIERFELIGQKTILYYQNRDDKVIYRSIRFDPKRTSGNQNSDKTFQDNHVGDVIITKMTQKFEKNPNYPANDQIQRMVIDLIKDKVIIQYHMNEGEITPIIKIYSRDTMHGFAKLNEPGGDNKIDDPLVQLENTKIVNLEKECLNQLKQQEKIAKDDEGQMREEKVKLEYTLHDKARIRFNNSFKKNEEDMAKDAAVNDYLYPFLEKRKLLGEREIPYQQAIEIKNEFMSKLKERFLSRAEIIQRRLEEQRQILDQKNQQISKKPELDQKLAEEIKEVNFKIDILEQRALRFESMALQKYQEMDNKLNNDGRLAAIHRK</sequence>
<feature type="domain" description="Dynein regulatory complex subunit 7 MORN" evidence="16">
    <location>
        <begin position="417"/>
        <end position="635"/>
    </location>
</feature>
<dbReference type="Pfam" id="PF24656">
    <property type="entry name" value="CEPT76_peptidase"/>
    <property type="match status" value="1"/>
</dbReference>
<dbReference type="OMA" id="AYVVCGE"/>
<evidence type="ECO:0000256" key="10">
    <source>
        <dbReference type="ARBA" id="ARBA00023212"/>
    </source>
</evidence>
<dbReference type="AlphaFoldDB" id="G0QNW0"/>
<keyword evidence="6" id="KW-0282">Flagellum</keyword>
<evidence type="ECO:0000256" key="6">
    <source>
        <dbReference type="ARBA" id="ARBA00022846"/>
    </source>
</evidence>
<dbReference type="GO" id="GO:0048870">
    <property type="term" value="P:cell motility"/>
    <property type="evidence" value="ECO:0007669"/>
    <property type="project" value="TreeGrafter"/>
</dbReference>
<evidence type="ECO:0000256" key="4">
    <source>
        <dbReference type="ARBA" id="ARBA00022490"/>
    </source>
</evidence>
<feature type="domain" description="Dynein regulatory complex subunit 7 C-terminal" evidence="17">
    <location>
        <begin position="743"/>
        <end position="844"/>
    </location>
</feature>
<feature type="domain" description="CEP76/DRC7 peptidase-like" evidence="15">
    <location>
        <begin position="276"/>
        <end position="344"/>
    </location>
</feature>
<proteinExistence type="inferred from homology"/>
<evidence type="ECO:0000259" key="17">
    <source>
        <dbReference type="Pfam" id="PF24671"/>
    </source>
</evidence>
<feature type="coiled-coil region" evidence="14">
    <location>
        <begin position="765"/>
        <end position="816"/>
    </location>
</feature>
<dbReference type="GO" id="GO:0030154">
    <property type="term" value="P:cell differentiation"/>
    <property type="evidence" value="ECO:0007669"/>
    <property type="project" value="UniProtKB-KW"/>
</dbReference>
<keyword evidence="10" id="KW-0206">Cytoskeleton</keyword>
<evidence type="ECO:0000259" key="16">
    <source>
        <dbReference type="Pfam" id="PF24667"/>
    </source>
</evidence>
<evidence type="ECO:0000256" key="1">
    <source>
        <dbReference type="ARBA" id="ARBA00004611"/>
    </source>
</evidence>
<dbReference type="OrthoDB" id="10262874at2759"/>
<evidence type="ECO:0000256" key="3">
    <source>
        <dbReference type="ARBA" id="ARBA00021303"/>
    </source>
</evidence>
<dbReference type="eggNOG" id="ENOG502QRNZ">
    <property type="taxonomic scope" value="Eukaryota"/>
</dbReference>
<dbReference type="InterPro" id="IPR056290">
    <property type="entry name" value="CEPT76/DRC7_peptidase-like_dom"/>
</dbReference>
<keyword evidence="19" id="KW-1185">Reference proteome</keyword>
<dbReference type="SUPFAM" id="SSF54001">
    <property type="entry name" value="Cysteine proteinases"/>
    <property type="match status" value="1"/>
</dbReference>
<name>G0QNW0_ICHMU</name>
<evidence type="ECO:0000256" key="7">
    <source>
        <dbReference type="ARBA" id="ARBA00022871"/>
    </source>
</evidence>
<dbReference type="RefSeq" id="XP_004037082.1">
    <property type="nucleotide sequence ID" value="XM_004037034.1"/>
</dbReference>
<evidence type="ECO:0000256" key="14">
    <source>
        <dbReference type="SAM" id="Coils"/>
    </source>
</evidence>
<dbReference type="Proteomes" id="UP000008983">
    <property type="component" value="Unassembled WGS sequence"/>
</dbReference>
<dbReference type="PANTHER" id="PTHR35249">
    <property type="entry name" value="DYNEIN REGULATORY COMPLEX SUBUNIT 7"/>
    <property type="match status" value="1"/>
</dbReference>
<keyword evidence="5" id="KW-0221">Differentiation</keyword>
<evidence type="ECO:0000256" key="2">
    <source>
        <dbReference type="ARBA" id="ARBA00010738"/>
    </source>
</evidence>
<keyword evidence="9" id="KW-0969">Cilium</keyword>
<dbReference type="Pfam" id="PF24671">
    <property type="entry name" value="DRC7_C"/>
    <property type="match status" value="1"/>
</dbReference>
<dbReference type="InterPro" id="IPR038765">
    <property type="entry name" value="Papain-like_cys_pep_sf"/>
</dbReference>
<dbReference type="InterPro" id="IPR056292">
    <property type="entry name" value="DRC7_C"/>
</dbReference>
<evidence type="ECO:0000313" key="19">
    <source>
        <dbReference type="Proteomes" id="UP000008983"/>
    </source>
</evidence>
<reference evidence="18 19" key="1">
    <citation type="submission" date="2011-07" db="EMBL/GenBank/DDBJ databases">
        <authorList>
            <person name="Coyne R."/>
            <person name="Brami D."/>
            <person name="Johnson J."/>
            <person name="Hostetler J."/>
            <person name="Hannick L."/>
            <person name="Clark T."/>
            <person name="Cassidy-Hanley D."/>
            <person name="Inman J."/>
        </authorList>
    </citation>
    <scope>NUCLEOTIDE SEQUENCE [LARGE SCALE GENOMIC DNA]</scope>
    <source>
        <strain evidence="18 19">G5</strain>
    </source>
</reference>
<accession>G0QNW0</accession>
<keyword evidence="4" id="KW-0963">Cytoplasm</keyword>
<keyword evidence="11" id="KW-0966">Cell projection</keyword>
<comment type="subcellular location">
    <subcellularLocation>
        <location evidence="1">Cytoplasm</location>
        <location evidence="1">Cytoskeleton</location>
        <location evidence="1">Flagellum axoneme</location>
    </subcellularLocation>
</comment>
<dbReference type="PANTHER" id="PTHR35249:SF2">
    <property type="entry name" value="DYNEIN REGULATORY COMPLEX SUBUNIT 7"/>
    <property type="match status" value="1"/>
</dbReference>
<evidence type="ECO:0000256" key="13">
    <source>
        <dbReference type="ARBA" id="ARBA00031733"/>
    </source>
</evidence>
<evidence type="ECO:0000256" key="8">
    <source>
        <dbReference type="ARBA" id="ARBA00023054"/>
    </source>
</evidence>
<dbReference type="GO" id="GO:0031514">
    <property type="term" value="C:motile cilium"/>
    <property type="evidence" value="ECO:0007669"/>
    <property type="project" value="TreeGrafter"/>
</dbReference>
<protein>
    <recommendedName>
        <fullName evidence="3">Dynein regulatory complex subunit 7</fullName>
    </recommendedName>
    <alternativeName>
        <fullName evidence="12">Coiled-coil domain-containing protein 135</fullName>
    </alternativeName>
    <alternativeName>
        <fullName evidence="13">Coiled-coil domain-containing protein lobo homolog</fullName>
    </alternativeName>
</protein>
<organism evidence="18 19">
    <name type="scientific">Ichthyophthirius multifiliis</name>
    <name type="common">White spot disease agent</name>
    <name type="synonym">Ich</name>
    <dbReference type="NCBI Taxonomy" id="5932"/>
    <lineage>
        <taxon>Eukaryota</taxon>
        <taxon>Sar</taxon>
        <taxon>Alveolata</taxon>
        <taxon>Ciliophora</taxon>
        <taxon>Intramacronucleata</taxon>
        <taxon>Oligohymenophorea</taxon>
        <taxon>Hymenostomatida</taxon>
        <taxon>Ophryoglenina</taxon>
        <taxon>Ichthyophthirius</taxon>
    </lineage>
</organism>
<evidence type="ECO:0000256" key="11">
    <source>
        <dbReference type="ARBA" id="ARBA00023273"/>
    </source>
</evidence>
<dbReference type="GO" id="GO:0007283">
    <property type="term" value="P:spermatogenesis"/>
    <property type="evidence" value="ECO:0007669"/>
    <property type="project" value="UniProtKB-KW"/>
</dbReference>
<dbReference type="Pfam" id="PF24667">
    <property type="entry name" value="MORN_DRC7"/>
    <property type="match status" value="1"/>
</dbReference>
<evidence type="ECO:0000256" key="12">
    <source>
        <dbReference type="ARBA" id="ARBA00031627"/>
    </source>
</evidence>
<dbReference type="InParanoid" id="G0QNW0"/>
<keyword evidence="7" id="KW-0744">Spermatogenesis</keyword>
<evidence type="ECO:0000259" key="15">
    <source>
        <dbReference type="Pfam" id="PF24656"/>
    </source>
</evidence>
<dbReference type="InterPro" id="IPR033551">
    <property type="entry name" value="DRC7/lobo"/>
</dbReference>
<evidence type="ECO:0000256" key="5">
    <source>
        <dbReference type="ARBA" id="ARBA00022782"/>
    </source>
</evidence>
<evidence type="ECO:0000313" key="18">
    <source>
        <dbReference type="EMBL" id="EGR33096.1"/>
    </source>
</evidence>
<evidence type="ECO:0000256" key="9">
    <source>
        <dbReference type="ARBA" id="ARBA00023069"/>
    </source>
</evidence>
<keyword evidence="8 14" id="KW-0175">Coiled coil</keyword>
<dbReference type="GeneID" id="14909270"/>
<dbReference type="InterPro" id="IPR056291">
    <property type="entry name" value="MORN_DRC7"/>
</dbReference>
<comment type="similarity">
    <text evidence="2">Belongs to the DRC7 family.</text>
</comment>
<dbReference type="FunCoup" id="G0QNW0">
    <property type="interactions" value="1"/>
</dbReference>
<gene>
    <name evidence="18" type="ORF">IMG5_061790</name>
</gene>